<name>A0A6L2KA73_TANCI</name>
<dbReference type="InterPro" id="IPR043502">
    <property type="entry name" value="DNA/RNA_pol_sf"/>
</dbReference>
<evidence type="ECO:0000313" key="3">
    <source>
        <dbReference type="EMBL" id="GEU46338.1"/>
    </source>
</evidence>
<dbReference type="EMBL" id="BKCJ010002112">
    <property type="protein sequence ID" value="GEU46338.1"/>
    <property type="molecule type" value="Genomic_DNA"/>
</dbReference>
<evidence type="ECO:0000313" key="4">
    <source>
        <dbReference type="EMBL" id="GEU54082.1"/>
    </source>
</evidence>
<keyword evidence="1" id="KW-0472">Membrane</keyword>
<gene>
    <name evidence="3" type="ORF">Tci_018316</name>
    <name evidence="4" type="ORF">Tci_026060</name>
</gene>
<evidence type="ECO:0000256" key="1">
    <source>
        <dbReference type="SAM" id="Phobius"/>
    </source>
</evidence>
<evidence type="ECO:0000259" key="2">
    <source>
        <dbReference type="Pfam" id="PF07727"/>
    </source>
</evidence>
<sequence>MAKSVALVAFGSTWTIMVIVAFRIQWLRSAVMFLLPVPCSVSSASILPIVQLFGGGNDESSATANSVMHASADGDRGVGGVEADSLVSNASVPQLEGTRSSIGTTEGSTGARIVNRILLRVGIINVAIDFEESFSLVARMEAVRIFLAYDAHESFTVFQMDMKTAFLHGTLKEDVYVCQPEGFIDADDPSHVYRLKKALYGLKQAPKAWYTQLFFDLLKSRFEMSMMGQMTFFFSLQVNQSPCGIIINQSKYVLEILKIYRMETCDPVGTPLEIKDKLDLDQNGSPVNAMKYRSMIGALMYLTSSRPDIIHATCLCAQYQAKPTEKHLKEVKRIFYYLWGAVNMGLWYTKDFGYELIGFSYADYAGCKDTFKSTSGRA</sequence>
<accession>A0A6L2KA73</accession>
<proteinExistence type="predicted"/>
<dbReference type="EMBL" id="BKCJ010003274">
    <property type="protein sequence ID" value="GEU54082.1"/>
    <property type="molecule type" value="Genomic_DNA"/>
</dbReference>
<dbReference type="SUPFAM" id="SSF56672">
    <property type="entry name" value="DNA/RNA polymerases"/>
    <property type="match status" value="1"/>
</dbReference>
<keyword evidence="1" id="KW-1133">Transmembrane helix</keyword>
<comment type="caution">
    <text evidence="3">The sequence shown here is derived from an EMBL/GenBank/DDBJ whole genome shotgun (WGS) entry which is preliminary data.</text>
</comment>
<feature type="domain" description="Reverse transcriptase Ty1/copia-type" evidence="2">
    <location>
        <begin position="127"/>
        <end position="213"/>
    </location>
</feature>
<protein>
    <recommendedName>
        <fullName evidence="2">Reverse transcriptase Ty1/copia-type domain-containing protein</fullName>
    </recommendedName>
</protein>
<dbReference type="InterPro" id="IPR013103">
    <property type="entry name" value="RVT_2"/>
</dbReference>
<dbReference type="PANTHER" id="PTHR11439">
    <property type="entry name" value="GAG-POL-RELATED RETROTRANSPOSON"/>
    <property type="match status" value="1"/>
</dbReference>
<feature type="transmembrane region" description="Helical" evidence="1">
    <location>
        <begin position="6"/>
        <end position="24"/>
    </location>
</feature>
<dbReference type="AlphaFoldDB" id="A0A6L2KA73"/>
<organism evidence="3">
    <name type="scientific">Tanacetum cinerariifolium</name>
    <name type="common">Dalmatian daisy</name>
    <name type="synonym">Chrysanthemum cinerariifolium</name>
    <dbReference type="NCBI Taxonomy" id="118510"/>
    <lineage>
        <taxon>Eukaryota</taxon>
        <taxon>Viridiplantae</taxon>
        <taxon>Streptophyta</taxon>
        <taxon>Embryophyta</taxon>
        <taxon>Tracheophyta</taxon>
        <taxon>Spermatophyta</taxon>
        <taxon>Magnoliopsida</taxon>
        <taxon>eudicotyledons</taxon>
        <taxon>Gunneridae</taxon>
        <taxon>Pentapetalae</taxon>
        <taxon>asterids</taxon>
        <taxon>campanulids</taxon>
        <taxon>Asterales</taxon>
        <taxon>Asteraceae</taxon>
        <taxon>Asteroideae</taxon>
        <taxon>Anthemideae</taxon>
        <taxon>Anthemidinae</taxon>
        <taxon>Tanacetum</taxon>
    </lineage>
</organism>
<keyword evidence="1" id="KW-0812">Transmembrane</keyword>
<dbReference type="PANTHER" id="PTHR11439:SF509">
    <property type="entry name" value="RNA-DIRECTED DNA POLYMERASE"/>
    <property type="match status" value="1"/>
</dbReference>
<dbReference type="Pfam" id="PF07727">
    <property type="entry name" value="RVT_2"/>
    <property type="match status" value="1"/>
</dbReference>
<reference evidence="3" key="1">
    <citation type="journal article" date="2019" name="Sci. Rep.">
        <title>Draft genome of Tanacetum cinerariifolium, the natural source of mosquito coil.</title>
        <authorList>
            <person name="Yamashiro T."/>
            <person name="Shiraishi A."/>
            <person name="Satake H."/>
            <person name="Nakayama K."/>
        </authorList>
    </citation>
    <scope>NUCLEOTIDE SEQUENCE</scope>
</reference>